<feature type="binding site" evidence="11">
    <location>
        <position position="143"/>
    </location>
    <ligand>
        <name>S-adenosyl-L-methionine</name>
        <dbReference type="ChEBI" id="CHEBI:59789"/>
    </ligand>
</feature>
<evidence type="ECO:0000256" key="8">
    <source>
        <dbReference type="ARBA" id="ARBA00022691"/>
    </source>
</evidence>
<name>A0A895Y8Q4_9ACTN</name>
<dbReference type="AlphaFoldDB" id="A0A895Y8Q4"/>
<keyword evidence="6" id="KW-0489">Methyltransferase</keyword>
<evidence type="ECO:0000256" key="2">
    <source>
        <dbReference type="ARBA" id="ARBA00005487"/>
    </source>
</evidence>
<keyword evidence="13" id="KW-1185">Reference proteome</keyword>
<evidence type="ECO:0000256" key="4">
    <source>
        <dbReference type="ARBA" id="ARBA00015154"/>
    </source>
</evidence>
<dbReference type="RefSeq" id="WP_275580950.1">
    <property type="nucleotide sequence ID" value="NZ_CP070499.1"/>
</dbReference>
<dbReference type="Gene3D" id="3.40.50.150">
    <property type="entry name" value="Vaccinia Virus protein VP39"/>
    <property type="match status" value="1"/>
</dbReference>
<evidence type="ECO:0000313" key="12">
    <source>
        <dbReference type="EMBL" id="QSB14107.1"/>
    </source>
</evidence>
<dbReference type="GO" id="GO:0008649">
    <property type="term" value="F:rRNA methyltransferase activity"/>
    <property type="evidence" value="ECO:0007669"/>
    <property type="project" value="InterPro"/>
</dbReference>
<evidence type="ECO:0000256" key="9">
    <source>
        <dbReference type="ARBA" id="ARBA00023251"/>
    </source>
</evidence>
<dbReference type="EMBL" id="CP070499">
    <property type="protein sequence ID" value="QSB14107.1"/>
    <property type="molecule type" value="Genomic_DNA"/>
</dbReference>
<dbReference type="EC" id="2.1.1.179" evidence="3"/>
<proteinExistence type="inferred from homology"/>
<evidence type="ECO:0000256" key="11">
    <source>
        <dbReference type="PIRSR" id="PIRSR015852-1"/>
    </source>
</evidence>
<evidence type="ECO:0000256" key="10">
    <source>
        <dbReference type="ARBA" id="ARBA00033062"/>
    </source>
</evidence>
<evidence type="ECO:0000256" key="3">
    <source>
        <dbReference type="ARBA" id="ARBA00012300"/>
    </source>
</evidence>
<dbReference type="Proteomes" id="UP000662857">
    <property type="component" value="Chromosome"/>
</dbReference>
<accession>A0A895Y8Q4</accession>
<keyword evidence="8 11" id="KW-0949">S-adenosyl-L-methionine</keyword>
<organism evidence="12 13">
    <name type="scientific">Natronosporangium hydrolyticum</name>
    <dbReference type="NCBI Taxonomy" id="2811111"/>
    <lineage>
        <taxon>Bacteria</taxon>
        <taxon>Bacillati</taxon>
        <taxon>Actinomycetota</taxon>
        <taxon>Actinomycetes</taxon>
        <taxon>Micromonosporales</taxon>
        <taxon>Micromonosporaceae</taxon>
        <taxon>Natronosporangium</taxon>
    </lineage>
</organism>
<feature type="binding site" evidence="11">
    <location>
        <begin position="89"/>
        <end position="95"/>
    </location>
    <ligand>
        <name>S-adenosyl-L-methionine</name>
        <dbReference type="ChEBI" id="CHEBI:59789"/>
    </ligand>
</feature>
<dbReference type="SUPFAM" id="SSF53335">
    <property type="entry name" value="S-adenosyl-L-methionine-dependent methyltransferases"/>
    <property type="match status" value="1"/>
</dbReference>
<dbReference type="NCBIfam" id="NF000466">
    <property type="entry name" value="16S_rRNA_Rmt_gen"/>
    <property type="match status" value="1"/>
</dbReference>
<dbReference type="InterPro" id="IPR029063">
    <property type="entry name" value="SAM-dependent_MTases_sf"/>
</dbReference>
<comment type="similarity">
    <text evidence="2">Belongs to the methyltransferase superfamily. Aminoglycoside resistance family.</text>
</comment>
<evidence type="ECO:0000256" key="5">
    <source>
        <dbReference type="ARBA" id="ARBA00022552"/>
    </source>
</evidence>
<dbReference type="Pfam" id="PF07091">
    <property type="entry name" value="FmrO"/>
    <property type="match status" value="1"/>
</dbReference>
<dbReference type="KEGG" id="nhy:JQS43_21645"/>
<dbReference type="InterPro" id="IPR025981">
    <property type="entry name" value="rRNA_MeTrfase"/>
</dbReference>
<feature type="binding site" evidence="11">
    <location>
        <position position="194"/>
    </location>
    <ligand>
        <name>S-adenosyl-L-methionine</name>
        <dbReference type="ChEBI" id="CHEBI:59789"/>
    </ligand>
</feature>
<feature type="binding site" evidence="11">
    <location>
        <begin position="169"/>
        <end position="170"/>
    </location>
    <ligand>
        <name>S-adenosyl-L-methionine</name>
        <dbReference type="ChEBI" id="CHEBI:59789"/>
    </ligand>
</feature>
<keyword evidence="7" id="KW-0808">Transferase</keyword>
<keyword evidence="9" id="KW-0046">Antibiotic resistance</keyword>
<evidence type="ECO:0000256" key="7">
    <source>
        <dbReference type="ARBA" id="ARBA00022679"/>
    </source>
</evidence>
<sequence length="261" mass="28215">MHALTRSRRYQTVSPATVSRVARSALVAANGDMPDAVKRTKRGLHEIYGAFLPPKAPNYPSLLKSVAAAVAEGDDAAVRAELSRAMSVHVSTRERLPKIADFYRAVFADIPPPTTVRDLACGLNPLAVPWMPLPPGATYLASDIDTRLVEFVGAVLAELDVAHEVAVVDLVDAPVDAPADVTLLLKTLPCLEIQQKSVGWSVIDSLNSPIVVVTFPTKSLGQRSKGMFQNYSTAFEQHAASRSYAIQQLEVGNELIYIVKK</sequence>
<dbReference type="Gene3D" id="1.10.8.10">
    <property type="entry name" value="DNA helicase RuvA subunit, C-terminal domain"/>
    <property type="match status" value="1"/>
</dbReference>
<evidence type="ECO:0000256" key="1">
    <source>
        <dbReference type="ARBA" id="ARBA00001643"/>
    </source>
</evidence>
<reference evidence="12" key="1">
    <citation type="submission" date="2021-02" db="EMBL/GenBank/DDBJ databases">
        <title>Natrosporangium hydrolyticum gen. nov., sp. nov, a haloalkaliphilic actinobacterium from a soda solonchak soil.</title>
        <authorList>
            <person name="Sorokin D.Y."/>
            <person name="Khijniak T.V."/>
            <person name="Zakharycheva A.P."/>
            <person name="Boueva O.V."/>
            <person name="Ariskina E.V."/>
            <person name="Hahnke R.L."/>
            <person name="Bunk B."/>
            <person name="Sproer C."/>
            <person name="Schumann P."/>
            <person name="Evtushenko L.I."/>
            <person name="Kublanov I.V."/>
        </authorList>
    </citation>
    <scope>NUCLEOTIDE SEQUENCE</scope>
    <source>
        <strain evidence="12">DSM 106523</strain>
    </source>
</reference>
<dbReference type="PIRSF" id="PIRSF015852">
    <property type="entry name" value="RRNA_mtase_Grm"/>
    <property type="match status" value="1"/>
</dbReference>
<feature type="binding site" evidence="11">
    <location>
        <position position="120"/>
    </location>
    <ligand>
        <name>S-adenosyl-L-methionine</name>
        <dbReference type="ChEBI" id="CHEBI:59789"/>
    </ligand>
</feature>
<dbReference type="GO" id="GO:0046677">
    <property type="term" value="P:response to antibiotic"/>
    <property type="evidence" value="ECO:0007669"/>
    <property type="project" value="UniProtKB-KW"/>
</dbReference>
<evidence type="ECO:0000256" key="6">
    <source>
        <dbReference type="ARBA" id="ARBA00022603"/>
    </source>
</evidence>
<gene>
    <name evidence="12" type="ORF">JQS43_21645</name>
</gene>
<keyword evidence="5" id="KW-0698">rRNA processing</keyword>
<evidence type="ECO:0000313" key="13">
    <source>
        <dbReference type="Proteomes" id="UP000662857"/>
    </source>
</evidence>
<comment type="catalytic activity">
    <reaction evidence="1">
        <text>guanosine(1405) in 16S rRNA + S-adenosyl-L-methionine = N(7)-methylguanosine(1405) in 16S rRNA + S-adenosyl-L-homocysteine</text>
        <dbReference type="Rhea" id="RHEA:42772"/>
        <dbReference type="Rhea" id="RHEA-COMP:10225"/>
        <dbReference type="Rhea" id="RHEA-COMP:10226"/>
        <dbReference type="ChEBI" id="CHEBI:57856"/>
        <dbReference type="ChEBI" id="CHEBI:59789"/>
        <dbReference type="ChEBI" id="CHEBI:74269"/>
        <dbReference type="ChEBI" id="CHEBI:74480"/>
        <dbReference type="EC" id="2.1.1.179"/>
    </reaction>
</comment>
<dbReference type="InterPro" id="IPR010769">
    <property type="entry name" value="rRNA_MeTrfase_GmN_bac"/>
</dbReference>
<protein>
    <recommendedName>
        <fullName evidence="4">16S rRNA (guanine(1405)-N(7))-methyltransferase</fullName>
        <ecNumber evidence="3">2.1.1.179</ecNumber>
    </recommendedName>
    <alternativeName>
        <fullName evidence="10">16S rRNA m7G1405 methyltransferase</fullName>
    </alternativeName>
</protein>
<feature type="binding site" evidence="11">
    <location>
        <position position="185"/>
    </location>
    <ligand>
        <name>S-adenosyl-L-methionine</name>
        <dbReference type="ChEBI" id="CHEBI:59789"/>
    </ligand>
</feature>